<evidence type="ECO:0000313" key="3">
    <source>
        <dbReference type="Proteomes" id="UP000050761"/>
    </source>
</evidence>
<keyword evidence="3" id="KW-1185">Reference proteome</keyword>
<reference evidence="2 3" key="1">
    <citation type="submission" date="2018-11" db="EMBL/GenBank/DDBJ databases">
        <authorList>
            <consortium name="Pathogen Informatics"/>
        </authorList>
    </citation>
    <scope>NUCLEOTIDE SEQUENCE [LARGE SCALE GENOMIC DNA]</scope>
</reference>
<dbReference type="EMBL" id="UZAH01036381">
    <property type="protein sequence ID" value="VDP45169.1"/>
    <property type="molecule type" value="Genomic_DNA"/>
</dbReference>
<dbReference type="OrthoDB" id="5876450at2759"/>
<gene>
    <name evidence="2" type="ORF">HPBE_LOCUS24460</name>
</gene>
<feature type="compositionally biased region" description="Basic and acidic residues" evidence="1">
    <location>
        <begin position="109"/>
        <end position="118"/>
    </location>
</feature>
<sequence length="118" mass="12550">MNLFVAQTAQAIPGMENLSEEERMKIEAVMACAELDAAASAGPSTAVSPLSDKSSLDAFSKRGPASDARSKQDREPSFSSRADFTPSRSQSSMSIRSDVSLPPMDGLSDEERAHIEAV</sequence>
<feature type="compositionally biased region" description="Polar residues" evidence="1">
    <location>
        <begin position="42"/>
        <end position="53"/>
    </location>
</feature>
<name>A0A183GP40_HELPZ</name>
<evidence type="ECO:0000313" key="4">
    <source>
        <dbReference type="WBParaSite" id="HPBE_0002446001-mRNA-1"/>
    </source>
</evidence>
<feature type="region of interest" description="Disordered" evidence="1">
    <location>
        <begin position="38"/>
        <end position="118"/>
    </location>
</feature>
<accession>A0A3P8HFH5</accession>
<dbReference type="AlphaFoldDB" id="A0A183GP40"/>
<organism evidence="3 4">
    <name type="scientific">Heligmosomoides polygyrus</name>
    <name type="common">Parasitic roundworm</name>
    <dbReference type="NCBI Taxonomy" id="6339"/>
    <lineage>
        <taxon>Eukaryota</taxon>
        <taxon>Metazoa</taxon>
        <taxon>Ecdysozoa</taxon>
        <taxon>Nematoda</taxon>
        <taxon>Chromadorea</taxon>
        <taxon>Rhabditida</taxon>
        <taxon>Rhabditina</taxon>
        <taxon>Rhabditomorpha</taxon>
        <taxon>Strongyloidea</taxon>
        <taxon>Heligmosomidae</taxon>
        <taxon>Heligmosomoides</taxon>
    </lineage>
</organism>
<proteinExistence type="predicted"/>
<protein>
    <submittedName>
        <fullName evidence="4">Gag protein</fullName>
    </submittedName>
</protein>
<dbReference type="Proteomes" id="UP000050761">
    <property type="component" value="Unassembled WGS sequence"/>
</dbReference>
<feature type="compositionally biased region" description="Low complexity" evidence="1">
    <location>
        <begin position="87"/>
        <end position="100"/>
    </location>
</feature>
<evidence type="ECO:0000313" key="2">
    <source>
        <dbReference type="EMBL" id="VDP45169.1"/>
    </source>
</evidence>
<reference evidence="4" key="2">
    <citation type="submission" date="2019-09" db="UniProtKB">
        <authorList>
            <consortium name="WormBaseParasite"/>
        </authorList>
    </citation>
    <scope>IDENTIFICATION</scope>
</reference>
<dbReference type="WBParaSite" id="HPBE_0002446001-mRNA-1">
    <property type="protein sequence ID" value="HPBE_0002446001-mRNA-1"/>
    <property type="gene ID" value="HPBE_0002446001"/>
</dbReference>
<evidence type="ECO:0000256" key="1">
    <source>
        <dbReference type="SAM" id="MobiDB-lite"/>
    </source>
</evidence>
<accession>A0A183GP40</accession>